<protein>
    <submittedName>
        <fullName evidence="1">Uncharacterized protein</fullName>
    </submittedName>
</protein>
<evidence type="ECO:0000313" key="2">
    <source>
        <dbReference type="Proteomes" id="UP001140096"/>
    </source>
</evidence>
<name>A0ACC1LS82_9FUNG</name>
<proteinExistence type="predicted"/>
<accession>A0ACC1LS82</accession>
<dbReference type="Proteomes" id="UP001140096">
    <property type="component" value="Unassembled WGS sequence"/>
</dbReference>
<keyword evidence="2" id="KW-1185">Reference proteome</keyword>
<sequence length="230" mass="25313">MMLKNPYSPTWAAIEGAVSLHAKTAPIRGKAAAVKGTDGLWTMVEAILEGFLESPDALPPQHEGESSFAPENMANPRGPCSKMLLQAFSGQLCMLSTSSEGMGIVKGDGKGKSKDKNDVVVITTVHQAEGLDHADKVVARETNTATHESPVEQHYREEGRLAYVAITRAKLGLYISVLDVYPLPWMEKFLGDLKPSHYLPAIMCPPGKVKARCYEYEHEYGYGYNSRYYM</sequence>
<gene>
    <name evidence="1" type="ORF">H4S07_000454</name>
</gene>
<comment type="caution">
    <text evidence="1">The sequence shown here is derived from an EMBL/GenBank/DDBJ whole genome shotgun (WGS) entry which is preliminary data.</text>
</comment>
<organism evidence="1 2">
    <name type="scientific">Coemansia furcata</name>
    <dbReference type="NCBI Taxonomy" id="417177"/>
    <lineage>
        <taxon>Eukaryota</taxon>
        <taxon>Fungi</taxon>
        <taxon>Fungi incertae sedis</taxon>
        <taxon>Zoopagomycota</taxon>
        <taxon>Kickxellomycotina</taxon>
        <taxon>Kickxellomycetes</taxon>
        <taxon>Kickxellales</taxon>
        <taxon>Kickxellaceae</taxon>
        <taxon>Coemansia</taxon>
    </lineage>
</organism>
<dbReference type="EMBL" id="JANBUP010000025">
    <property type="protein sequence ID" value="KAJ2813744.1"/>
    <property type="molecule type" value="Genomic_DNA"/>
</dbReference>
<evidence type="ECO:0000313" key="1">
    <source>
        <dbReference type="EMBL" id="KAJ2813744.1"/>
    </source>
</evidence>
<reference evidence="1" key="1">
    <citation type="submission" date="2022-07" db="EMBL/GenBank/DDBJ databases">
        <title>Phylogenomic reconstructions and comparative analyses of Kickxellomycotina fungi.</title>
        <authorList>
            <person name="Reynolds N.K."/>
            <person name="Stajich J.E."/>
            <person name="Barry K."/>
            <person name="Grigoriev I.V."/>
            <person name="Crous P."/>
            <person name="Smith M.E."/>
        </authorList>
    </citation>
    <scope>NUCLEOTIDE SEQUENCE</scope>
    <source>
        <strain evidence="1">CBS 102833</strain>
    </source>
</reference>